<evidence type="ECO:0000313" key="2">
    <source>
        <dbReference type="EMBL" id="MFC5521700.1"/>
    </source>
</evidence>
<evidence type="ECO:0000313" key="3">
    <source>
        <dbReference type="Proteomes" id="UP001596084"/>
    </source>
</evidence>
<dbReference type="NCBIfam" id="NF047641">
    <property type="entry name" value="FFLEE_fam"/>
    <property type="match status" value="1"/>
</dbReference>
<dbReference type="InterPro" id="IPR058511">
    <property type="entry name" value="DUF8198"/>
</dbReference>
<reference evidence="3" key="1">
    <citation type="journal article" date="2019" name="Int. J. Syst. Evol. Microbiol.">
        <title>The Global Catalogue of Microorganisms (GCM) 10K type strain sequencing project: providing services to taxonomists for standard genome sequencing and annotation.</title>
        <authorList>
            <consortium name="The Broad Institute Genomics Platform"/>
            <consortium name="The Broad Institute Genome Sequencing Center for Infectious Disease"/>
            <person name="Wu L."/>
            <person name="Ma J."/>
        </authorList>
    </citation>
    <scope>NUCLEOTIDE SEQUENCE [LARGE SCALE GENOMIC DNA]</scope>
    <source>
        <strain evidence="3">CGMCC 4.7277</strain>
    </source>
</reference>
<name>A0ABW0QAB2_9BURK</name>
<dbReference type="Proteomes" id="UP001596084">
    <property type="component" value="Unassembled WGS sequence"/>
</dbReference>
<proteinExistence type="predicted"/>
<evidence type="ECO:0000259" key="1">
    <source>
        <dbReference type="Pfam" id="PF26621"/>
    </source>
</evidence>
<protein>
    <recommendedName>
        <fullName evidence="1">DUF8198 domain-containing protein</fullName>
    </recommendedName>
</protein>
<keyword evidence="3" id="KW-1185">Reference proteome</keyword>
<organism evidence="2 3">
    <name type="scientific">Polaromonas jejuensis</name>
    <dbReference type="NCBI Taxonomy" id="457502"/>
    <lineage>
        <taxon>Bacteria</taxon>
        <taxon>Pseudomonadati</taxon>
        <taxon>Pseudomonadota</taxon>
        <taxon>Betaproteobacteria</taxon>
        <taxon>Burkholderiales</taxon>
        <taxon>Comamonadaceae</taxon>
        <taxon>Polaromonas</taxon>
    </lineage>
</organism>
<feature type="domain" description="DUF8198" evidence="1">
    <location>
        <begin position="21"/>
        <end position="230"/>
    </location>
</feature>
<accession>A0ABW0QAB2</accession>
<sequence>MDASAHDIHQALQTVAQLRLQHAAYPGLAQASADVKRFQARRFKATYANLLHSPRYKTATAFFLNELYSDKDYADRDQQFARIAGTIARLFPQAVVNTAAALAEVHALTEQLDDLMARQWLADKSGHPAGSECALYIRCWRGVGDAAARQRQLEVVLRLGHALNRLTRMPGLRTLLRMMRRPAATAGLTSLQHFLESGFDAFADMRGADEFLEVIDRRESAWIRTLFEEDAVTCETHLTHLLAAGASR</sequence>
<dbReference type="InterPro" id="IPR058063">
    <property type="entry name" value="FFLEE_fam"/>
</dbReference>
<dbReference type="RefSeq" id="WP_068835033.1">
    <property type="nucleotide sequence ID" value="NZ_JBHSMX010000020.1"/>
</dbReference>
<gene>
    <name evidence="2" type="ORF">ACFPP7_12350</name>
</gene>
<dbReference type="EMBL" id="JBHSMX010000020">
    <property type="protein sequence ID" value="MFC5521700.1"/>
    <property type="molecule type" value="Genomic_DNA"/>
</dbReference>
<comment type="caution">
    <text evidence="2">The sequence shown here is derived from an EMBL/GenBank/DDBJ whole genome shotgun (WGS) entry which is preliminary data.</text>
</comment>
<dbReference type="Pfam" id="PF26621">
    <property type="entry name" value="DUF8198"/>
    <property type="match status" value="1"/>
</dbReference>